<keyword evidence="2" id="KW-1185">Reference proteome</keyword>
<dbReference type="PANTHER" id="PTHR30441">
    <property type="entry name" value="DUF748 DOMAIN-CONTAINING PROTEIN"/>
    <property type="match status" value="1"/>
</dbReference>
<evidence type="ECO:0000313" key="2">
    <source>
        <dbReference type="Proteomes" id="UP001371218"/>
    </source>
</evidence>
<name>A0ABU9BK82_9BURK</name>
<gene>
    <name evidence="1" type="ORF">AACH06_05365</name>
</gene>
<comment type="caution">
    <text evidence="1">The sequence shown here is derived from an EMBL/GenBank/DDBJ whole genome shotgun (WGS) entry which is preliminary data.</text>
</comment>
<protein>
    <submittedName>
        <fullName evidence="1">DUF748 domain-containing protein</fullName>
    </submittedName>
</protein>
<dbReference type="InterPro" id="IPR008023">
    <property type="entry name" value="DUF748"/>
</dbReference>
<proteinExistence type="predicted"/>
<dbReference type="Proteomes" id="UP001371218">
    <property type="component" value="Unassembled WGS sequence"/>
</dbReference>
<dbReference type="PANTHER" id="PTHR30441:SF8">
    <property type="entry name" value="DUF748 DOMAIN-CONTAINING PROTEIN"/>
    <property type="match status" value="1"/>
</dbReference>
<evidence type="ECO:0000313" key="1">
    <source>
        <dbReference type="EMBL" id="MEK8030246.1"/>
    </source>
</evidence>
<dbReference type="InterPro" id="IPR052894">
    <property type="entry name" value="AsmA-related"/>
</dbReference>
<dbReference type="Pfam" id="PF05359">
    <property type="entry name" value="DUF748"/>
    <property type="match status" value="1"/>
</dbReference>
<dbReference type="EMBL" id="JBBUTG010000002">
    <property type="protein sequence ID" value="MEK8030246.1"/>
    <property type="molecule type" value="Genomic_DNA"/>
</dbReference>
<reference evidence="1 2" key="1">
    <citation type="submission" date="2024-04" db="EMBL/GenBank/DDBJ databases">
        <title>Novel species of the genus Ideonella isolated from streams.</title>
        <authorList>
            <person name="Lu H."/>
        </authorList>
    </citation>
    <scope>NUCLEOTIDE SEQUENCE [LARGE SCALE GENOMIC DNA]</scope>
    <source>
        <strain evidence="1 2">DXS29W</strain>
    </source>
</reference>
<dbReference type="RefSeq" id="WP_341424594.1">
    <property type="nucleotide sequence ID" value="NZ_JBBUTG010000002.1"/>
</dbReference>
<sequence length="360" mass="38436">MFHRRKTLLVAAAMLLAGVVAAYHLAVLRLNGALMSALGPRASVGAIELGWSGITVRDLRIGAAPGWPADEELHARRVHVRPDLSSLFGGWRVQRIEIDEARVVLLRRRDGKLSVLPGVLDQPKPTAPAAPSAPAPAAPLRIVVDHLQLKQVLVDLYDASLPQQRAPHHVQLADLNATLDHLVAPSFDEPLAITLTALLKGPTQDGRLAVDGDLTPATREADLKIRLQGADLLALQPYLLKVADSGIKKGLLDLSLDAKVQHQQLRAPGEVVITGLQLASGAGVMDRFAGLSRQAVLAGLERQGRIDMKFTLEGRLDDPSFSINDSLARRFASGLAESLGVSVSGVVEGVSDMVKGLFGR</sequence>
<accession>A0ABU9BK82</accession>
<organism evidence="1 2">
    <name type="scientific">Ideonella lacteola</name>
    <dbReference type="NCBI Taxonomy" id="2984193"/>
    <lineage>
        <taxon>Bacteria</taxon>
        <taxon>Pseudomonadati</taxon>
        <taxon>Pseudomonadota</taxon>
        <taxon>Betaproteobacteria</taxon>
        <taxon>Burkholderiales</taxon>
        <taxon>Sphaerotilaceae</taxon>
        <taxon>Ideonella</taxon>
    </lineage>
</organism>